<dbReference type="InterPro" id="IPR001461">
    <property type="entry name" value="Aspartic_peptidase_A1"/>
</dbReference>
<dbReference type="InterPro" id="IPR021109">
    <property type="entry name" value="Peptidase_aspartic_dom_sf"/>
</dbReference>
<evidence type="ECO:0000256" key="3">
    <source>
        <dbReference type="ARBA" id="ARBA00011924"/>
    </source>
</evidence>
<feature type="signal peptide" evidence="12">
    <location>
        <begin position="1"/>
        <end position="15"/>
    </location>
</feature>
<dbReference type="FunFam" id="2.40.70.10:FF:000004">
    <property type="entry name" value="Pepsin A"/>
    <property type="match status" value="1"/>
</dbReference>
<keyword evidence="8 10" id="KW-1015">Disulfide bond</keyword>
<evidence type="ECO:0000259" key="13">
    <source>
        <dbReference type="PROSITE" id="PS51767"/>
    </source>
</evidence>
<dbReference type="PANTHER" id="PTHR47966">
    <property type="entry name" value="BETA-SITE APP-CLEAVING ENZYME, ISOFORM A-RELATED"/>
    <property type="match status" value="1"/>
</dbReference>
<keyword evidence="5 11" id="KW-0064">Aspartyl protease</keyword>
<dbReference type="SUPFAM" id="SSF50630">
    <property type="entry name" value="Acid proteases"/>
    <property type="match status" value="1"/>
</dbReference>
<dbReference type="PANTHER" id="PTHR47966:SF22">
    <property type="entry name" value="PEPSIN A-3-RELATED"/>
    <property type="match status" value="1"/>
</dbReference>
<dbReference type="EC" id="3.4.23.1" evidence="3"/>
<accession>A0A7K6F2W6</accession>
<sequence>MKLLLLLALVGLAQGLQTRVPLRKMKSLRQRLQEQGLLESYLEQHPYNLAAKYFPGIAVEPLENYMDDEYFGTISIGTPPQEFTVVFDTGSSNLWVPSVFCSSPACRTHNRFNPAESSTFLSTNDTLFIAYGTGSMTGVLGYDTVNVAGINVRNQIFGLAETEPGDFFYYTPFDGILGLAFPSIASSGATPVFDNMMMENLVDRHLFSVYLSRDSQGGSFVLFGAIDPYYTTQGISWIPLSSETYWQISMESVSFGGAPVACSSGCQAIVDTGTTLLAVPIRAFRTLLSRLGASSSGQISCEAARNLPDLVFHIHGKEFPVPPRAYVLRSEGICTLGLQGMDVPTEEGELWILGDVFIREYYVIFDRANDKVGLSRL</sequence>
<dbReference type="PROSITE" id="PS00141">
    <property type="entry name" value="ASP_PROTEASE"/>
    <property type="match status" value="2"/>
</dbReference>
<feature type="active site" evidence="9">
    <location>
        <position position="271"/>
    </location>
</feature>
<evidence type="ECO:0000256" key="2">
    <source>
        <dbReference type="ARBA" id="ARBA00007447"/>
    </source>
</evidence>
<dbReference type="Gene3D" id="2.40.70.10">
    <property type="entry name" value="Acid Proteases"/>
    <property type="match status" value="2"/>
</dbReference>
<organism evidence="14 15">
    <name type="scientific">Daphoenositta chrysoptera</name>
    <name type="common">varied sittella</name>
    <dbReference type="NCBI Taxonomy" id="254528"/>
    <lineage>
        <taxon>Eukaryota</taxon>
        <taxon>Metazoa</taxon>
        <taxon>Chordata</taxon>
        <taxon>Craniata</taxon>
        <taxon>Vertebrata</taxon>
        <taxon>Euteleostomi</taxon>
        <taxon>Archelosauria</taxon>
        <taxon>Archosauria</taxon>
        <taxon>Dinosauria</taxon>
        <taxon>Saurischia</taxon>
        <taxon>Theropoda</taxon>
        <taxon>Coelurosauria</taxon>
        <taxon>Aves</taxon>
        <taxon>Neognathae</taxon>
        <taxon>Neoaves</taxon>
        <taxon>Telluraves</taxon>
        <taxon>Australaves</taxon>
        <taxon>Passeriformes</taxon>
        <taxon>Corvoidea</taxon>
        <taxon>Pachycephalidae</taxon>
        <taxon>Daphoenositta</taxon>
    </lineage>
</organism>
<reference evidence="14 15" key="1">
    <citation type="submission" date="2019-09" db="EMBL/GenBank/DDBJ databases">
        <title>Bird 10,000 Genomes (B10K) Project - Family phase.</title>
        <authorList>
            <person name="Zhang G."/>
        </authorList>
    </citation>
    <scope>NUCLEOTIDE SEQUENCE [LARGE SCALE GENOMIC DNA]</scope>
    <source>
        <strain evidence="14">B10K-DU-029-47</strain>
        <tissue evidence="14">Heart</tissue>
    </source>
</reference>
<keyword evidence="15" id="KW-1185">Reference proteome</keyword>
<keyword evidence="6" id="KW-0222">Digestion</keyword>
<dbReference type="InterPro" id="IPR001969">
    <property type="entry name" value="Aspartic_peptidase_AS"/>
</dbReference>
<evidence type="ECO:0000256" key="7">
    <source>
        <dbReference type="ARBA" id="ARBA00022801"/>
    </source>
</evidence>
<feature type="non-terminal residue" evidence="14">
    <location>
        <position position="377"/>
    </location>
</feature>
<feature type="disulfide bond" evidence="10">
    <location>
        <begin position="301"/>
        <end position="334"/>
    </location>
</feature>
<dbReference type="PROSITE" id="PS51767">
    <property type="entry name" value="PEPTIDASE_A1"/>
    <property type="match status" value="1"/>
</dbReference>
<evidence type="ECO:0000256" key="5">
    <source>
        <dbReference type="ARBA" id="ARBA00022750"/>
    </source>
</evidence>
<protein>
    <recommendedName>
        <fullName evidence="3">pepsin A</fullName>
        <ecNumber evidence="3">3.4.23.1</ecNumber>
    </recommendedName>
</protein>
<dbReference type="Pfam" id="PF07966">
    <property type="entry name" value="A1_Propeptide"/>
    <property type="match status" value="1"/>
</dbReference>
<proteinExistence type="inferred from homology"/>
<dbReference type="Proteomes" id="UP000557315">
    <property type="component" value="Unassembled WGS sequence"/>
</dbReference>
<evidence type="ECO:0000256" key="6">
    <source>
        <dbReference type="ARBA" id="ARBA00022757"/>
    </source>
</evidence>
<comment type="caution">
    <text evidence="14">The sequence shown here is derived from an EMBL/GenBank/DDBJ whole genome shotgun (WGS) entry which is preliminary data.</text>
</comment>
<dbReference type="GO" id="GO:0007586">
    <property type="term" value="P:digestion"/>
    <property type="evidence" value="ECO:0007669"/>
    <property type="project" value="UniProtKB-KW"/>
</dbReference>
<feature type="chain" id="PRO_5029574572" description="pepsin A" evidence="12">
    <location>
        <begin position="16"/>
        <end position="377"/>
    </location>
</feature>
<evidence type="ECO:0000256" key="1">
    <source>
        <dbReference type="ARBA" id="ARBA00002318"/>
    </source>
</evidence>
<feature type="disulfide bond" evidence="10">
    <location>
        <begin position="262"/>
        <end position="266"/>
    </location>
</feature>
<dbReference type="Pfam" id="PF00026">
    <property type="entry name" value="Asp"/>
    <property type="match status" value="1"/>
</dbReference>
<dbReference type="EMBL" id="VZRO01000592">
    <property type="protein sequence ID" value="NWV45811.1"/>
    <property type="molecule type" value="Genomic_DNA"/>
</dbReference>
<feature type="disulfide bond" evidence="10">
    <location>
        <begin position="101"/>
        <end position="106"/>
    </location>
</feature>
<feature type="non-terminal residue" evidence="14">
    <location>
        <position position="1"/>
    </location>
</feature>
<evidence type="ECO:0000256" key="4">
    <source>
        <dbReference type="ARBA" id="ARBA00022670"/>
    </source>
</evidence>
<keyword evidence="7 11" id="KW-0378">Hydrolase</keyword>
<evidence type="ECO:0000256" key="10">
    <source>
        <dbReference type="PIRSR" id="PIRSR601461-2"/>
    </source>
</evidence>
<evidence type="ECO:0000256" key="12">
    <source>
        <dbReference type="SAM" id="SignalP"/>
    </source>
</evidence>
<dbReference type="InterPro" id="IPR033121">
    <property type="entry name" value="PEPTIDASE_A1"/>
</dbReference>
<dbReference type="Gene3D" id="6.10.140.60">
    <property type="match status" value="1"/>
</dbReference>
<keyword evidence="12" id="KW-0732">Signal</keyword>
<dbReference type="PRINTS" id="PR00792">
    <property type="entry name" value="PEPSIN"/>
</dbReference>
<evidence type="ECO:0000256" key="9">
    <source>
        <dbReference type="PIRSR" id="PIRSR601461-1"/>
    </source>
</evidence>
<dbReference type="InterPro" id="IPR012848">
    <property type="entry name" value="Aspartic_peptidase_N"/>
</dbReference>
<comment type="function">
    <text evidence="1">Shows particularly broad specificity; although bonds involving phenylalanine and leucine are preferred, many others are also cleaved to some extent.</text>
</comment>
<evidence type="ECO:0000256" key="11">
    <source>
        <dbReference type="RuleBase" id="RU000454"/>
    </source>
</evidence>
<evidence type="ECO:0000256" key="8">
    <source>
        <dbReference type="ARBA" id="ARBA00023157"/>
    </source>
</evidence>
<feature type="active site" evidence="9">
    <location>
        <position position="88"/>
    </location>
</feature>
<evidence type="ECO:0000313" key="14">
    <source>
        <dbReference type="EMBL" id="NWV45811.1"/>
    </source>
</evidence>
<dbReference type="GO" id="GO:0006508">
    <property type="term" value="P:proteolysis"/>
    <property type="evidence" value="ECO:0007669"/>
    <property type="project" value="UniProtKB-KW"/>
</dbReference>
<keyword evidence="4 11" id="KW-0645">Protease</keyword>
<dbReference type="AlphaFoldDB" id="A0A7K6F2W6"/>
<gene>
    <name evidence="14" type="primary">Pga</name>
    <name evidence="14" type="ORF">DAPCHR_R13477</name>
</gene>
<feature type="domain" description="Peptidase A1" evidence="13">
    <location>
        <begin position="70"/>
        <end position="375"/>
    </location>
</feature>
<dbReference type="GO" id="GO:0004190">
    <property type="term" value="F:aspartic-type endopeptidase activity"/>
    <property type="evidence" value="ECO:0007669"/>
    <property type="project" value="UniProtKB-KW"/>
</dbReference>
<comment type="similarity">
    <text evidence="2 11">Belongs to the peptidase A1 family.</text>
</comment>
<name>A0A7K6F2W6_9CORV</name>
<evidence type="ECO:0000313" key="15">
    <source>
        <dbReference type="Proteomes" id="UP000557315"/>
    </source>
</evidence>